<evidence type="ECO:0000313" key="2">
    <source>
        <dbReference type="Proteomes" id="UP001162131"/>
    </source>
</evidence>
<protein>
    <submittedName>
        <fullName evidence="1">Uncharacterized protein</fullName>
    </submittedName>
</protein>
<proteinExistence type="predicted"/>
<evidence type="ECO:0000313" key="1">
    <source>
        <dbReference type="EMBL" id="CAG9331511.1"/>
    </source>
</evidence>
<dbReference type="AlphaFoldDB" id="A0AAU9K2A3"/>
<reference evidence="1" key="1">
    <citation type="submission" date="2021-09" db="EMBL/GenBank/DDBJ databases">
        <authorList>
            <consortium name="AG Swart"/>
            <person name="Singh M."/>
            <person name="Singh A."/>
            <person name="Seah K."/>
            <person name="Emmerich C."/>
        </authorList>
    </citation>
    <scope>NUCLEOTIDE SEQUENCE</scope>
    <source>
        <strain evidence="1">ATCC30299</strain>
    </source>
</reference>
<name>A0AAU9K2A3_9CILI</name>
<accession>A0AAU9K2A3</accession>
<keyword evidence="2" id="KW-1185">Reference proteome</keyword>
<comment type="caution">
    <text evidence="1">The sequence shown here is derived from an EMBL/GenBank/DDBJ whole genome shotgun (WGS) entry which is preliminary data.</text>
</comment>
<dbReference type="EMBL" id="CAJZBQ010000053">
    <property type="protein sequence ID" value="CAG9331511.1"/>
    <property type="molecule type" value="Genomic_DNA"/>
</dbReference>
<organism evidence="1 2">
    <name type="scientific">Blepharisma stoltei</name>
    <dbReference type="NCBI Taxonomy" id="1481888"/>
    <lineage>
        <taxon>Eukaryota</taxon>
        <taxon>Sar</taxon>
        <taxon>Alveolata</taxon>
        <taxon>Ciliophora</taxon>
        <taxon>Postciliodesmatophora</taxon>
        <taxon>Heterotrichea</taxon>
        <taxon>Heterotrichida</taxon>
        <taxon>Blepharismidae</taxon>
        <taxon>Blepharisma</taxon>
    </lineage>
</organism>
<dbReference type="Proteomes" id="UP001162131">
    <property type="component" value="Unassembled WGS sequence"/>
</dbReference>
<sequence>MSVYSGFSTRAQEMHYAKLTEKLIELLQAKLLFFIRGYNLHDDSWGRQFYGIYKDMTKMELQKYLAPRYSESCKHLAGFLYNYHNRSLDEVNIPDYSIDNYLARLSNTEKHYKFGPNYGTSPTHVRKKSKKIKFLSKSPPSHKQTKNYPGSYNYYGHMMDSFLRDNSRFIKKPIISRKKILKPNYNSPERSEDHDFWLIDDKIHLFET</sequence>
<gene>
    <name evidence="1" type="ORF">BSTOLATCC_MIC53579</name>
</gene>